<dbReference type="AlphaFoldDB" id="A0A5S6Q2Y9"/>
<dbReference type="Gene3D" id="6.10.140.1350">
    <property type="match status" value="1"/>
</dbReference>
<proteinExistence type="predicted"/>
<dbReference type="InterPro" id="IPR024882">
    <property type="entry name" value="NUP58/p45/49"/>
</dbReference>
<name>A0A5S6Q2Y9_TRIMR</name>
<dbReference type="Pfam" id="PF15967">
    <property type="entry name" value="Nucleoporin_FG2"/>
    <property type="match status" value="1"/>
</dbReference>
<evidence type="ECO:0000256" key="7">
    <source>
        <dbReference type="ARBA" id="ARBA00023242"/>
    </source>
</evidence>
<organism evidence="8 9">
    <name type="scientific">Trichuris muris</name>
    <name type="common">Mouse whipworm</name>
    <dbReference type="NCBI Taxonomy" id="70415"/>
    <lineage>
        <taxon>Eukaryota</taxon>
        <taxon>Metazoa</taxon>
        <taxon>Ecdysozoa</taxon>
        <taxon>Nematoda</taxon>
        <taxon>Enoplea</taxon>
        <taxon>Dorylaimia</taxon>
        <taxon>Trichinellida</taxon>
        <taxon>Trichuridae</taxon>
        <taxon>Trichuris</taxon>
    </lineage>
</organism>
<dbReference type="GO" id="GO:0005643">
    <property type="term" value="C:nuclear pore"/>
    <property type="evidence" value="ECO:0007669"/>
    <property type="project" value="UniProtKB-SubCell"/>
</dbReference>
<dbReference type="STRING" id="70415.A0A5S6Q2Y9"/>
<reference evidence="9" key="1">
    <citation type="submission" date="2019-12" db="UniProtKB">
        <authorList>
            <consortium name="WormBaseParasite"/>
        </authorList>
    </citation>
    <scope>IDENTIFICATION</scope>
</reference>
<protein>
    <submittedName>
        <fullName evidence="9">Nucleoporin Nup54 alpha-helical domain-containing protein</fullName>
    </submittedName>
</protein>
<evidence type="ECO:0000256" key="1">
    <source>
        <dbReference type="ARBA" id="ARBA00004567"/>
    </source>
</evidence>
<evidence type="ECO:0000256" key="5">
    <source>
        <dbReference type="ARBA" id="ARBA00023010"/>
    </source>
</evidence>
<dbReference type="PANTHER" id="PTHR13437:SF2">
    <property type="entry name" value="NUCLEOPORIN P58_P45"/>
    <property type="match status" value="1"/>
</dbReference>
<evidence type="ECO:0000313" key="9">
    <source>
        <dbReference type="WBParaSite" id="TMUE_0000001337.1"/>
    </source>
</evidence>
<sequence length="359" mass="38942">MNLFGQSSGLFGTTPSGTSGFKLPAVTTASAFPSIPATTSQSFAFGNLTSTSATTPAAPTAAPSVGLGGVSVSSDSQQAETASGQKQFISPKDSLIPKEVLALVTELKEEVKSNRLVIDEIMNFDVRRLLKIEDEMETLSIDLNKALRIVYRTAKKARALREEIRYDLRQSENAQRVYESVHTTDLKILLQYLFHLVSVYENQLQRLIEECDLLENYLKSNKASSFTVEDLRLGLNKLNETFRAIASRYYEAHERVKMCRAKVSQRQRVTQGSSDAQRLNVKGPDAFQPSHGLLLSTASTLKAGGSLPVALNTLLGTNVGPGSGFGNSSGLAGTNFAMKNPSSGFSFLNPSSSYKRGKP</sequence>
<dbReference type="GO" id="GO:0051028">
    <property type="term" value="P:mRNA transport"/>
    <property type="evidence" value="ECO:0007669"/>
    <property type="project" value="UniProtKB-KW"/>
</dbReference>
<accession>A0A5S6Q2Y9</accession>
<evidence type="ECO:0000313" key="8">
    <source>
        <dbReference type="Proteomes" id="UP000046395"/>
    </source>
</evidence>
<evidence type="ECO:0000256" key="6">
    <source>
        <dbReference type="ARBA" id="ARBA00023132"/>
    </source>
</evidence>
<comment type="subcellular location">
    <subcellularLocation>
        <location evidence="1">Nucleus</location>
        <location evidence="1">Nuclear pore complex</location>
    </subcellularLocation>
</comment>
<keyword evidence="8" id="KW-1185">Reference proteome</keyword>
<dbReference type="PANTHER" id="PTHR13437">
    <property type="entry name" value="NUCLEOPORIN P58/P45 NUCLEOPORIN-LIKE PROTEIN 1"/>
    <property type="match status" value="1"/>
</dbReference>
<keyword evidence="5" id="KW-0811">Translocation</keyword>
<dbReference type="WBParaSite" id="TMUE_0000001337.1">
    <property type="protein sequence ID" value="TMUE_0000001337.1"/>
    <property type="gene ID" value="WBGene00286330"/>
</dbReference>
<keyword evidence="2" id="KW-0813">Transport</keyword>
<evidence type="ECO:0000256" key="2">
    <source>
        <dbReference type="ARBA" id="ARBA00022448"/>
    </source>
</evidence>
<dbReference type="GO" id="GO:0008139">
    <property type="term" value="F:nuclear localization sequence binding"/>
    <property type="evidence" value="ECO:0007669"/>
    <property type="project" value="InterPro"/>
</dbReference>
<dbReference type="Proteomes" id="UP000046395">
    <property type="component" value="Unassembled WGS sequence"/>
</dbReference>
<evidence type="ECO:0000256" key="4">
    <source>
        <dbReference type="ARBA" id="ARBA00022927"/>
    </source>
</evidence>
<keyword evidence="6" id="KW-0906">Nuclear pore complex</keyword>
<keyword evidence="7" id="KW-0539">Nucleus</keyword>
<dbReference type="GO" id="GO:0017056">
    <property type="term" value="F:structural constituent of nuclear pore"/>
    <property type="evidence" value="ECO:0007669"/>
    <property type="project" value="InterPro"/>
</dbReference>
<keyword evidence="4" id="KW-0653">Protein transport</keyword>
<evidence type="ECO:0000256" key="3">
    <source>
        <dbReference type="ARBA" id="ARBA00022816"/>
    </source>
</evidence>
<dbReference type="GO" id="GO:0015031">
    <property type="term" value="P:protein transport"/>
    <property type="evidence" value="ECO:0007669"/>
    <property type="project" value="UniProtKB-KW"/>
</dbReference>
<keyword evidence="3" id="KW-0509">mRNA transport</keyword>